<evidence type="ECO:0000313" key="1">
    <source>
        <dbReference type="Proteomes" id="UP000887569"/>
    </source>
</evidence>
<sequence length="301" mass="33301">GIRKRRLWDTETFASQSIIALSDAFDDLRWIDEINVARRQSSWPASCYCSQRVQQFCLLSALGDHRAAMQLKVLTLASIIVASEGTLFGMSCEEHPELLSKWSNCVIPNGDLADAISNFLRDVKDHGCKLPPRKVLRFALGFLRNHTGSYINHPLYKRVPPNNCGNCARRVRCCRRSKSFLAQSYESEACAGQSRPCMLEPLTSADIAELSTMYPGTVAPNDGCDVSSYIKAELEILSNGPAFQYVEPLLCQVVGTKFPAVNCIRDGNKCACCCSSFRPGPNQTCIPRADLDGAFSCQRNN</sequence>
<proteinExistence type="predicted"/>
<dbReference type="AlphaFoldDB" id="A0A915C3E7"/>
<reference evidence="2" key="1">
    <citation type="submission" date="2022-11" db="UniProtKB">
        <authorList>
            <consortium name="WormBaseParasite"/>
        </authorList>
    </citation>
    <scope>IDENTIFICATION</scope>
</reference>
<keyword evidence="1" id="KW-1185">Reference proteome</keyword>
<evidence type="ECO:0000313" key="2">
    <source>
        <dbReference type="WBParaSite" id="PgR084X_g039_t01"/>
    </source>
</evidence>
<accession>A0A915C3E7</accession>
<name>A0A915C3E7_PARUN</name>
<dbReference type="Proteomes" id="UP000887569">
    <property type="component" value="Unplaced"/>
</dbReference>
<organism evidence="1 2">
    <name type="scientific">Parascaris univalens</name>
    <name type="common">Nematode worm</name>
    <dbReference type="NCBI Taxonomy" id="6257"/>
    <lineage>
        <taxon>Eukaryota</taxon>
        <taxon>Metazoa</taxon>
        <taxon>Ecdysozoa</taxon>
        <taxon>Nematoda</taxon>
        <taxon>Chromadorea</taxon>
        <taxon>Rhabditida</taxon>
        <taxon>Spirurina</taxon>
        <taxon>Ascaridomorpha</taxon>
        <taxon>Ascaridoidea</taxon>
        <taxon>Ascarididae</taxon>
        <taxon>Parascaris</taxon>
    </lineage>
</organism>
<protein>
    <submittedName>
        <fullName evidence="2">Uncharacterized protein</fullName>
    </submittedName>
</protein>
<dbReference type="WBParaSite" id="PgR084X_g039_t01">
    <property type="protein sequence ID" value="PgR084X_g039_t01"/>
    <property type="gene ID" value="PgR084X_g039"/>
</dbReference>